<dbReference type="SUPFAM" id="SSF52833">
    <property type="entry name" value="Thioredoxin-like"/>
    <property type="match status" value="1"/>
</dbReference>
<dbReference type="PANTHER" id="PTHR11592:SF78">
    <property type="entry name" value="GLUTATHIONE PEROXIDASE"/>
    <property type="match status" value="1"/>
</dbReference>
<dbReference type="Gene3D" id="3.30.200.20">
    <property type="entry name" value="Phosphorylase Kinase, domain 1"/>
    <property type="match status" value="1"/>
</dbReference>
<dbReference type="InterPro" id="IPR000225">
    <property type="entry name" value="Armadillo"/>
</dbReference>
<evidence type="ECO:0000259" key="7">
    <source>
        <dbReference type="PROSITE" id="PS51352"/>
    </source>
</evidence>
<dbReference type="Gene3D" id="1.25.10.10">
    <property type="entry name" value="Leucine-rich Repeat Variant"/>
    <property type="match status" value="1"/>
</dbReference>
<dbReference type="OrthoDB" id="124109at2759"/>
<dbReference type="InterPro" id="IPR013766">
    <property type="entry name" value="Thioredoxin_domain"/>
</dbReference>
<dbReference type="InterPro" id="IPR036249">
    <property type="entry name" value="Thioredoxin-like_sf"/>
</dbReference>
<dbReference type="PROSITE" id="PS50176">
    <property type="entry name" value="ARM_REPEAT"/>
    <property type="match status" value="2"/>
</dbReference>
<protein>
    <recommendedName>
        <fullName evidence="5">Glutathione peroxidase</fullName>
    </recommendedName>
</protein>
<keyword evidence="9" id="KW-1185">Reference proteome</keyword>
<keyword evidence="3 5" id="KW-0560">Oxidoreductase</keyword>
<reference evidence="8" key="1">
    <citation type="submission" date="2023-04" db="EMBL/GenBank/DDBJ databases">
        <title>Phytophthora fragariaefolia NBRC 109709.</title>
        <authorList>
            <person name="Ichikawa N."/>
            <person name="Sato H."/>
            <person name="Tonouchi N."/>
        </authorList>
    </citation>
    <scope>NUCLEOTIDE SEQUENCE</scope>
    <source>
        <strain evidence="8">NBRC 109709</strain>
    </source>
</reference>
<gene>
    <name evidence="8" type="ORF">Pfra01_000484400</name>
</gene>
<dbReference type="PROSITE" id="PS51355">
    <property type="entry name" value="GLUTATHIONE_PEROXID_3"/>
    <property type="match status" value="1"/>
</dbReference>
<dbReference type="GO" id="GO:0006979">
    <property type="term" value="P:response to oxidative stress"/>
    <property type="evidence" value="ECO:0007669"/>
    <property type="project" value="InterPro"/>
</dbReference>
<dbReference type="PROSITE" id="PS00460">
    <property type="entry name" value="GLUTATHIONE_PEROXID_1"/>
    <property type="match status" value="1"/>
</dbReference>
<comment type="caution">
    <text evidence="8">The sequence shown here is derived from an EMBL/GenBank/DDBJ whole genome shotgun (WGS) entry which is preliminary data.</text>
</comment>
<evidence type="ECO:0000256" key="2">
    <source>
        <dbReference type="ARBA" id="ARBA00022559"/>
    </source>
</evidence>
<feature type="repeat" description="ARM" evidence="4">
    <location>
        <begin position="273"/>
        <end position="301"/>
    </location>
</feature>
<dbReference type="SUPFAM" id="SSF48371">
    <property type="entry name" value="ARM repeat"/>
    <property type="match status" value="1"/>
</dbReference>
<proteinExistence type="inferred from homology"/>
<dbReference type="Gene3D" id="1.10.510.10">
    <property type="entry name" value="Transferase(Phosphotransferase) domain 1"/>
    <property type="match status" value="1"/>
</dbReference>
<dbReference type="EMBL" id="BSXT01000380">
    <property type="protein sequence ID" value="GMF26126.1"/>
    <property type="molecule type" value="Genomic_DNA"/>
</dbReference>
<name>A0A9W6X0Y9_9STRA</name>
<dbReference type="InterPro" id="IPR011989">
    <property type="entry name" value="ARM-like"/>
</dbReference>
<evidence type="ECO:0000259" key="6">
    <source>
        <dbReference type="PROSITE" id="PS50011"/>
    </source>
</evidence>
<evidence type="ECO:0000256" key="3">
    <source>
        <dbReference type="ARBA" id="ARBA00023002"/>
    </source>
</evidence>
<dbReference type="GO" id="GO:0004672">
    <property type="term" value="F:protein kinase activity"/>
    <property type="evidence" value="ECO:0007669"/>
    <property type="project" value="InterPro"/>
</dbReference>
<evidence type="ECO:0000313" key="8">
    <source>
        <dbReference type="EMBL" id="GMF26126.1"/>
    </source>
</evidence>
<dbReference type="GO" id="GO:0005524">
    <property type="term" value="F:ATP binding"/>
    <property type="evidence" value="ECO:0007669"/>
    <property type="project" value="InterPro"/>
</dbReference>
<evidence type="ECO:0000256" key="5">
    <source>
        <dbReference type="RuleBase" id="RU000499"/>
    </source>
</evidence>
<dbReference type="SMART" id="SM00220">
    <property type="entry name" value="S_TKc"/>
    <property type="match status" value="1"/>
</dbReference>
<dbReference type="InterPro" id="IPR029759">
    <property type="entry name" value="GPX_AS"/>
</dbReference>
<feature type="repeat" description="ARM" evidence="4">
    <location>
        <begin position="232"/>
        <end position="274"/>
    </location>
</feature>
<dbReference type="InterPro" id="IPR001245">
    <property type="entry name" value="Ser-Thr/Tyr_kinase_cat_dom"/>
</dbReference>
<sequence length="794" mass="88632">MGQQQSKTHERSVATTNEAATFYELKDFDMEKNEVSMEQYRGKVVLVVNVSSRCGLTPTNYPELQQLYDKYRGSGLVVLGCPCNQFADQEPGTHEEILTFVMQYNVTFPLLEKHDVNGPDTRPIFAYLKEKLPGTFGNYIKWNFTKFLVDRDGRPFRRYAPTDLPLSFEEDIKELLEKQPEQVGEPEEITHDIPSLVALVKVGSDDQKTSAAKALWELADNAINLEKMSVAGAIPPLLALVEGGNDIQKEMAAVTLANLAFNTSNKELIATIGGIHLLVALVQTGDDNQKKYAAGALWNLAYGNTRCQNCIMSEDGVIESLIQLICIGNPIQRELGAGVLGFLAPLLNIDTKFQVVENGGIEALLTFTDRTESPAWKQEAMVALQGLCVDGGDAVRSIFEKAGGHEILSKVVQGDNERSKQLARQLIVWLEYDLSETLKLCKSMDEEQPLAVNLRLFGSDIGSLVVNLDDADTQSEALTMIVHEIKHNKNSYSAEERNFLHAVMTRLVGFSGLSVPNDEKWFIARHDVQVDDESFSRGSFGKIHRGLYMNADVVVKCVTIESERHQVDFLREVKIWSEANHPNIVQLYGACHVREPCFMVCKFIAGRSLSHYLYRQRKHNGDKPTPWRFLLDVTHGLQFLHSKGVIHGDLKGDNILVDGNTAMLTDFGMSFSSADAQPGFENLGAIRWRAPEFVLGGMASFEADVYSLGMVIVEAVTGRMPWGMAPDLSVKCHMEHGKFMKKPESMSDEEWQLVCSMCDFEPSYRMKLGEVERRIGAYAEMKAETSNTPCAHFS</sequence>
<evidence type="ECO:0000313" key="9">
    <source>
        <dbReference type="Proteomes" id="UP001165121"/>
    </source>
</evidence>
<dbReference type="InterPro" id="IPR011009">
    <property type="entry name" value="Kinase-like_dom_sf"/>
</dbReference>
<dbReference type="Pfam" id="PF00255">
    <property type="entry name" value="GSHPx"/>
    <property type="match status" value="1"/>
</dbReference>
<accession>A0A9W6X0Y9</accession>
<dbReference type="PROSITE" id="PS50011">
    <property type="entry name" value="PROTEIN_KINASE_DOM"/>
    <property type="match status" value="1"/>
</dbReference>
<feature type="domain" description="Protein kinase" evidence="6">
    <location>
        <begin position="529"/>
        <end position="781"/>
    </location>
</feature>
<dbReference type="InterPro" id="IPR000719">
    <property type="entry name" value="Prot_kinase_dom"/>
</dbReference>
<dbReference type="CDD" id="cd00340">
    <property type="entry name" value="GSH_Peroxidase"/>
    <property type="match status" value="1"/>
</dbReference>
<dbReference type="InterPro" id="IPR000889">
    <property type="entry name" value="Glutathione_peroxidase"/>
</dbReference>
<dbReference type="Gene3D" id="3.40.30.10">
    <property type="entry name" value="Glutaredoxin"/>
    <property type="match status" value="1"/>
</dbReference>
<dbReference type="PROSITE" id="PS00108">
    <property type="entry name" value="PROTEIN_KINASE_ST"/>
    <property type="match status" value="1"/>
</dbReference>
<dbReference type="GO" id="GO:0004601">
    <property type="term" value="F:peroxidase activity"/>
    <property type="evidence" value="ECO:0007669"/>
    <property type="project" value="UniProtKB-KW"/>
</dbReference>
<organism evidence="8 9">
    <name type="scientific">Phytophthora fragariaefolia</name>
    <dbReference type="NCBI Taxonomy" id="1490495"/>
    <lineage>
        <taxon>Eukaryota</taxon>
        <taxon>Sar</taxon>
        <taxon>Stramenopiles</taxon>
        <taxon>Oomycota</taxon>
        <taxon>Peronosporomycetes</taxon>
        <taxon>Peronosporales</taxon>
        <taxon>Peronosporaceae</taxon>
        <taxon>Phytophthora</taxon>
    </lineage>
</organism>
<dbReference type="Proteomes" id="UP001165121">
    <property type="component" value="Unassembled WGS sequence"/>
</dbReference>
<dbReference type="Pfam" id="PF07714">
    <property type="entry name" value="PK_Tyr_Ser-Thr"/>
    <property type="match status" value="1"/>
</dbReference>
<dbReference type="InterPro" id="IPR008271">
    <property type="entry name" value="Ser/Thr_kinase_AS"/>
</dbReference>
<dbReference type="Pfam" id="PF00514">
    <property type="entry name" value="Arm"/>
    <property type="match status" value="1"/>
</dbReference>
<evidence type="ECO:0000256" key="4">
    <source>
        <dbReference type="PROSITE-ProRule" id="PRU00259"/>
    </source>
</evidence>
<dbReference type="InterPro" id="IPR016024">
    <property type="entry name" value="ARM-type_fold"/>
</dbReference>
<dbReference type="PRINTS" id="PR01011">
    <property type="entry name" value="GLUTPROXDASE"/>
</dbReference>
<dbReference type="AlphaFoldDB" id="A0A9W6X0Y9"/>
<dbReference type="PROSITE" id="PS51352">
    <property type="entry name" value="THIOREDOXIN_2"/>
    <property type="match status" value="1"/>
</dbReference>
<evidence type="ECO:0000256" key="1">
    <source>
        <dbReference type="ARBA" id="ARBA00006926"/>
    </source>
</evidence>
<comment type="similarity">
    <text evidence="1 5">Belongs to the glutathione peroxidase family.</text>
</comment>
<dbReference type="SMART" id="SM00185">
    <property type="entry name" value="ARM"/>
    <property type="match status" value="3"/>
</dbReference>
<dbReference type="SUPFAM" id="SSF56112">
    <property type="entry name" value="Protein kinase-like (PK-like)"/>
    <property type="match status" value="1"/>
</dbReference>
<keyword evidence="2 5" id="KW-0575">Peroxidase</keyword>
<feature type="domain" description="Thioredoxin" evidence="7">
    <location>
        <begin position="14"/>
        <end position="185"/>
    </location>
</feature>
<dbReference type="FunFam" id="3.40.30.10:FF:000010">
    <property type="entry name" value="Glutathione peroxidase"/>
    <property type="match status" value="1"/>
</dbReference>
<dbReference type="PANTHER" id="PTHR11592">
    <property type="entry name" value="GLUTATHIONE PEROXIDASE"/>
    <property type="match status" value="1"/>
</dbReference>